<organism evidence="2 3">
    <name type="scientific">Paramagnetospirillum marisnigri</name>
    <dbReference type="NCBI Taxonomy" id="1285242"/>
    <lineage>
        <taxon>Bacteria</taxon>
        <taxon>Pseudomonadati</taxon>
        <taxon>Pseudomonadota</taxon>
        <taxon>Alphaproteobacteria</taxon>
        <taxon>Rhodospirillales</taxon>
        <taxon>Magnetospirillaceae</taxon>
        <taxon>Paramagnetospirillum</taxon>
    </lineage>
</organism>
<sequence length="221" mass="24227">MSRKRGRNRKPVIDREPNGRARRVQTDHIIPLAALAQRATALGIDVEALIHHGSEAVSAICRDPGAGTALGRLTWKTHNDGSRERRVGDFGSGPEEWITADMEAAAEEYRTLWVRWYRMVGLPRRHPQGMALERRDKGEEASDAATDDAVIRVGQRMADADAALLSCRQSRLVLAVIDSVLIDNIAPDGLVLGERSAALSALRRGLDALSQVLLRGRKNTA</sequence>
<feature type="region of interest" description="Disordered" evidence="1">
    <location>
        <begin position="1"/>
        <end position="21"/>
    </location>
</feature>
<gene>
    <name evidence="2" type="ORF">A6A04_13395</name>
</gene>
<keyword evidence="3" id="KW-1185">Reference proteome</keyword>
<dbReference type="Proteomes" id="UP000078428">
    <property type="component" value="Unassembled WGS sequence"/>
</dbReference>
<reference evidence="2 3" key="1">
    <citation type="submission" date="2016-04" db="EMBL/GenBank/DDBJ databases">
        <title>Draft genome sequence of freshwater magnetotactic bacteria Magnetospirillum marisnigri SP-1 and Magnetospirillum moscoviense BB-1.</title>
        <authorList>
            <person name="Koziaeva V."/>
            <person name="Dziuba M.V."/>
            <person name="Ivanov T.M."/>
            <person name="Kuznetsov B."/>
            <person name="Grouzdev D.S."/>
        </authorList>
    </citation>
    <scope>NUCLEOTIDE SEQUENCE [LARGE SCALE GENOMIC DNA]</scope>
    <source>
        <strain evidence="2 3">SP-1</strain>
    </source>
</reference>
<dbReference type="OrthoDB" id="9871554at2"/>
<dbReference type="AlphaFoldDB" id="A0A178MX42"/>
<feature type="compositionally biased region" description="Basic residues" evidence="1">
    <location>
        <begin position="1"/>
        <end position="10"/>
    </location>
</feature>
<dbReference type="STRING" id="1285242.A6A04_13395"/>
<comment type="caution">
    <text evidence="2">The sequence shown here is derived from an EMBL/GenBank/DDBJ whole genome shotgun (WGS) entry which is preliminary data.</text>
</comment>
<evidence type="ECO:0000313" key="2">
    <source>
        <dbReference type="EMBL" id="OAN53882.1"/>
    </source>
</evidence>
<protein>
    <submittedName>
        <fullName evidence="2">Uncharacterized protein</fullName>
    </submittedName>
</protein>
<proteinExistence type="predicted"/>
<evidence type="ECO:0000313" key="3">
    <source>
        <dbReference type="Proteomes" id="UP000078428"/>
    </source>
</evidence>
<dbReference type="EMBL" id="LWQT01000038">
    <property type="protein sequence ID" value="OAN53882.1"/>
    <property type="molecule type" value="Genomic_DNA"/>
</dbReference>
<evidence type="ECO:0000256" key="1">
    <source>
        <dbReference type="SAM" id="MobiDB-lite"/>
    </source>
</evidence>
<accession>A0A178MX42</accession>
<dbReference type="RefSeq" id="WP_068489915.1">
    <property type="nucleotide sequence ID" value="NZ_LWQT01000038.1"/>
</dbReference>
<name>A0A178MX42_9PROT</name>